<dbReference type="PANTHER" id="PTHR45824">
    <property type="entry name" value="GH16843P"/>
    <property type="match status" value="1"/>
</dbReference>
<organism evidence="2 3">
    <name type="scientific">Polarella glacialis</name>
    <name type="common">Dinoflagellate</name>
    <dbReference type="NCBI Taxonomy" id="89957"/>
    <lineage>
        <taxon>Eukaryota</taxon>
        <taxon>Sar</taxon>
        <taxon>Alveolata</taxon>
        <taxon>Dinophyceae</taxon>
        <taxon>Suessiales</taxon>
        <taxon>Suessiaceae</taxon>
        <taxon>Polarella</taxon>
    </lineage>
</organism>
<name>A0A813ILD8_POLGL</name>
<dbReference type="GO" id="GO:0008526">
    <property type="term" value="F:phosphatidylinositol transfer activity"/>
    <property type="evidence" value="ECO:0007669"/>
    <property type="project" value="TreeGrafter"/>
</dbReference>
<reference evidence="2" key="1">
    <citation type="submission" date="2021-02" db="EMBL/GenBank/DDBJ databases">
        <authorList>
            <person name="Dougan E. K."/>
            <person name="Rhodes N."/>
            <person name="Thang M."/>
            <person name="Chan C."/>
        </authorList>
    </citation>
    <scope>NUCLEOTIDE SEQUENCE</scope>
</reference>
<feature type="non-terminal residue" evidence="2">
    <location>
        <position position="1"/>
    </location>
</feature>
<dbReference type="CDD" id="cd00170">
    <property type="entry name" value="SEC14"/>
    <property type="match status" value="1"/>
</dbReference>
<protein>
    <recommendedName>
        <fullName evidence="1">CRAL-TRIO domain-containing protein</fullName>
    </recommendedName>
</protein>
<dbReference type="AlphaFoldDB" id="A0A813ILD8"/>
<feature type="domain" description="CRAL-TRIO" evidence="1">
    <location>
        <begin position="28"/>
        <end position="194"/>
    </location>
</feature>
<dbReference type="PROSITE" id="PS50191">
    <property type="entry name" value="CRAL_TRIO"/>
    <property type="match status" value="1"/>
</dbReference>
<comment type="caution">
    <text evidence="2">The sequence shown here is derived from an EMBL/GenBank/DDBJ whole genome shotgun (WGS) entry which is preliminary data.</text>
</comment>
<dbReference type="SUPFAM" id="SSF52087">
    <property type="entry name" value="CRAL/TRIO domain"/>
    <property type="match status" value="1"/>
</dbReference>
<evidence type="ECO:0000313" key="2">
    <source>
        <dbReference type="EMBL" id="CAE8652707.1"/>
    </source>
</evidence>
<dbReference type="PANTHER" id="PTHR45824:SF29">
    <property type="entry name" value="GH16843P"/>
    <property type="match status" value="1"/>
</dbReference>
<evidence type="ECO:0000259" key="1">
    <source>
        <dbReference type="PROSITE" id="PS50191"/>
    </source>
</evidence>
<dbReference type="EMBL" id="CAJNNW010011046">
    <property type="protein sequence ID" value="CAE8652707.1"/>
    <property type="molecule type" value="Genomic_DNA"/>
</dbReference>
<accession>A0A813ILD8</accession>
<gene>
    <name evidence="2" type="ORF">PGLA2088_LOCUS9908</name>
</gene>
<proteinExistence type="predicted"/>
<dbReference type="Gene3D" id="3.40.525.10">
    <property type="entry name" value="CRAL-TRIO lipid binding domain"/>
    <property type="match status" value="1"/>
</dbReference>
<dbReference type="InterPro" id="IPR052578">
    <property type="entry name" value="PI_Transfer_CRAL-TRIO"/>
</dbReference>
<dbReference type="InterPro" id="IPR036865">
    <property type="entry name" value="CRAL-TRIO_dom_sf"/>
</dbReference>
<dbReference type="InterPro" id="IPR001251">
    <property type="entry name" value="CRAL-TRIO_dom"/>
</dbReference>
<dbReference type="Pfam" id="PF00650">
    <property type="entry name" value="CRAL_TRIO"/>
    <property type="match status" value="1"/>
</dbReference>
<dbReference type="Proteomes" id="UP000626109">
    <property type="component" value="Unassembled WGS sequence"/>
</dbReference>
<evidence type="ECO:0000313" key="3">
    <source>
        <dbReference type="Proteomes" id="UP000626109"/>
    </source>
</evidence>
<sequence>ATQGDQQQAVKMLLQALEIRRRDGILYQTLRYEALVDMRIIGHDHLQRPVIYFCAASQSDGLASIRDQIIVIFEGACRLSSEQSDGQVVLVVDMHGFHPRLNADFSSLKDLAETLGCVFAERIRRIVIVDFSRAATTVWWIIKPLLSHVTQNKFAFLGLKDAREFCATELAEVTADQVIHSFEVSYFSDDIFASALAYAMACKTGEFPPRDGHGFFEILGNCEHGRFPQVAGLLLSNLEMGDPLVDAKRGDRIFQEGTKVGDEYCILSIYDDPGSAILNCTAYDPMQAETLNCAISYAELEGLMSADKATIICDQVADHRCAWLSTHLELVHTEESRSLRVTAHPKPCVQAQAPMRTRAELQELEERRNEQIAAKKDAATRALLAGLARTKHAK</sequence>
<feature type="non-terminal residue" evidence="2">
    <location>
        <position position="394"/>
    </location>
</feature>